<organism evidence="2 3">
    <name type="scientific">Trichostrongylus colubriformis</name>
    <name type="common">Black scour worm</name>
    <dbReference type="NCBI Taxonomy" id="6319"/>
    <lineage>
        <taxon>Eukaryota</taxon>
        <taxon>Metazoa</taxon>
        <taxon>Ecdysozoa</taxon>
        <taxon>Nematoda</taxon>
        <taxon>Chromadorea</taxon>
        <taxon>Rhabditida</taxon>
        <taxon>Rhabditina</taxon>
        <taxon>Rhabditomorpha</taxon>
        <taxon>Strongyloidea</taxon>
        <taxon>Trichostrongylidae</taxon>
        <taxon>Trichostrongylus</taxon>
    </lineage>
</organism>
<gene>
    <name evidence="2" type="ORF">GCK32_019767</name>
</gene>
<dbReference type="EMBL" id="WIXE01010140">
    <property type="protein sequence ID" value="KAK5977819.1"/>
    <property type="molecule type" value="Genomic_DNA"/>
</dbReference>
<dbReference type="AlphaFoldDB" id="A0AAN8IKE2"/>
<comment type="caution">
    <text evidence="2">The sequence shown here is derived from an EMBL/GenBank/DDBJ whole genome shotgun (WGS) entry which is preliminary data.</text>
</comment>
<sequence length="88" mass="10433">EKNEVLRMKEEIRKEKREAQFGNMKCKEELTRVLDYIDSLHYHDHVDYTFIYKLLEEGAVTAGGNIHNPYDWETEPSKPTRKSGLYQA</sequence>
<name>A0AAN8IKE2_TRICO</name>
<accession>A0AAN8IKE2</accession>
<protein>
    <submittedName>
        <fullName evidence="2">Uncharacterized protein</fullName>
    </submittedName>
</protein>
<evidence type="ECO:0000313" key="2">
    <source>
        <dbReference type="EMBL" id="KAK5977819.1"/>
    </source>
</evidence>
<evidence type="ECO:0000256" key="1">
    <source>
        <dbReference type="SAM" id="MobiDB-lite"/>
    </source>
</evidence>
<evidence type="ECO:0000313" key="3">
    <source>
        <dbReference type="Proteomes" id="UP001331761"/>
    </source>
</evidence>
<dbReference type="Gene3D" id="1.10.510.10">
    <property type="entry name" value="Transferase(Phosphotransferase) domain 1"/>
    <property type="match status" value="1"/>
</dbReference>
<feature type="non-terminal residue" evidence="2">
    <location>
        <position position="1"/>
    </location>
</feature>
<keyword evidence="3" id="KW-1185">Reference proteome</keyword>
<feature type="region of interest" description="Disordered" evidence="1">
    <location>
        <begin position="66"/>
        <end position="88"/>
    </location>
</feature>
<reference evidence="2 3" key="1">
    <citation type="submission" date="2019-10" db="EMBL/GenBank/DDBJ databases">
        <title>Assembly and Annotation for the nematode Trichostrongylus colubriformis.</title>
        <authorList>
            <person name="Martin J."/>
        </authorList>
    </citation>
    <scope>NUCLEOTIDE SEQUENCE [LARGE SCALE GENOMIC DNA]</scope>
    <source>
        <strain evidence="2">G859</strain>
        <tissue evidence="2">Whole worm</tissue>
    </source>
</reference>
<proteinExistence type="predicted"/>
<dbReference type="Proteomes" id="UP001331761">
    <property type="component" value="Unassembled WGS sequence"/>
</dbReference>